<dbReference type="Proteomes" id="UP001152592">
    <property type="component" value="Unassembled WGS sequence"/>
</dbReference>
<dbReference type="InterPro" id="IPR038291">
    <property type="entry name" value="SAP30_C_sf"/>
</dbReference>
<evidence type="ECO:0000313" key="10">
    <source>
        <dbReference type="Proteomes" id="UP001152592"/>
    </source>
</evidence>
<dbReference type="Pfam" id="PF13867">
    <property type="entry name" value="SAP30_Sin3_bdg"/>
    <property type="match status" value="1"/>
</dbReference>
<dbReference type="OrthoDB" id="10054429at2759"/>
<name>A0A9W4K1H6_9EURO</name>
<evidence type="ECO:0000256" key="5">
    <source>
        <dbReference type="ARBA" id="ARBA00023163"/>
    </source>
</evidence>
<comment type="subcellular location">
    <subcellularLocation>
        <location evidence="1">Nucleus</location>
    </subcellularLocation>
</comment>
<dbReference type="PANTHER" id="PTHR13286:SF23">
    <property type="entry name" value="HISTONE DEACETYLASE COMPLEX SUBUNIT SAP30 SIN3 BINDING DOMAIN-CONTAINING PROTEIN"/>
    <property type="match status" value="1"/>
</dbReference>
<dbReference type="PANTHER" id="PTHR13286">
    <property type="entry name" value="SAP30"/>
    <property type="match status" value="1"/>
</dbReference>
<dbReference type="Gene3D" id="6.10.160.20">
    <property type="match status" value="1"/>
</dbReference>
<gene>
    <name evidence="9" type="ORF">PSALAMII_LOCUS10184</name>
</gene>
<reference evidence="9" key="1">
    <citation type="submission" date="2021-07" db="EMBL/GenBank/DDBJ databases">
        <authorList>
            <person name="Branca A.L. A."/>
        </authorList>
    </citation>
    <scope>NUCLEOTIDE SEQUENCE</scope>
</reference>
<keyword evidence="5" id="KW-0804">Transcription</keyword>
<dbReference type="InterPro" id="IPR025718">
    <property type="entry name" value="SAP30_Sin3-bd"/>
</dbReference>
<dbReference type="GO" id="GO:0005634">
    <property type="term" value="C:nucleus"/>
    <property type="evidence" value="ECO:0007669"/>
    <property type="project" value="UniProtKB-SubCell"/>
</dbReference>
<accession>A0A9W4K1H6</accession>
<keyword evidence="6" id="KW-0539">Nucleus</keyword>
<dbReference type="AlphaFoldDB" id="A0A9W4K1H6"/>
<dbReference type="EMBL" id="CAJVPD010000291">
    <property type="protein sequence ID" value="CAG8425312.1"/>
    <property type="molecule type" value="Genomic_DNA"/>
</dbReference>
<evidence type="ECO:0000256" key="4">
    <source>
        <dbReference type="ARBA" id="ARBA00023015"/>
    </source>
</evidence>
<proteinExistence type="inferred from homology"/>
<protein>
    <recommendedName>
        <fullName evidence="8">Histone deacetylase complex subunit SAP30 Sin3 binding domain-containing protein</fullName>
    </recommendedName>
</protein>
<evidence type="ECO:0000256" key="2">
    <source>
        <dbReference type="ARBA" id="ARBA00006283"/>
    </source>
</evidence>
<evidence type="ECO:0000313" key="9">
    <source>
        <dbReference type="EMBL" id="CAG8425312.1"/>
    </source>
</evidence>
<feature type="region of interest" description="Disordered" evidence="7">
    <location>
        <begin position="64"/>
        <end position="136"/>
    </location>
</feature>
<evidence type="ECO:0000256" key="6">
    <source>
        <dbReference type="ARBA" id="ARBA00023242"/>
    </source>
</evidence>
<comment type="similarity">
    <text evidence="2">Belongs to the SAP30 family.</text>
</comment>
<evidence type="ECO:0000259" key="8">
    <source>
        <dbReference type="Pfam" id="PF13867"/>
    </source>
</evidence>
<feature type="domain" description="Histone deacetylase complex subunit SAP30 Sin3 binding" evidence="8">
    <location>
        <begin position="225"/>
        <end position="259"/>
    </location>
</feature>
<comment type="caution">
    <text evidence="9">The sequence shown here is derived from an EMBL/GenBank/DDBJ whole genome shotgun (WGS) entry which is preliminary data.</text>
</comment>
<organism evidence="9 10">
    <name type="scientific">Penicillium salamii</name>
    <dbReference type="NCBI Taxonomy" id="1612424"/>
    <lineage>
        <taxon>Eukaryota</taxon>
        <taxon>Fungi</taxon>
        <taxon>Dikarya</taxon>
        <taxon>Ascomycota</taxon>
        <taxon>Pezizomycotina</taxon>
        <taxon>Eurotiomycetes</taxon>
        <taxon>Eurotiomycetidae</taxon>
        <taxon>Eurotiales</taxon>
        <taxon>Aspergillaceae</taxon>
        <taxon>Penicillium</taxon>
    </lineage>
</organism>
<dbReference type="InterPro" id="IPR024145">
    <property type="entry name" value="His_deAcase_SAP30/SAP30L"/>
</dbReference>
<keyword evidence="4" id="KW-0805">Transcription regulation</keyword>
<evidence type="ECO:0000256" key="3">
    <source>
        <dbReference type="ARBA" id="ARBA00022491"/>
    </source>
</evidence>
<evidence type="ECO:0000256" key="7">
    <source>
        <dbReference type="SAM" id="MobiDB-lite"/>
    </source>
</evidence>
<sequence>MRQNDVNVNPPEALIWTDLEAEMTFLPKSQVSSPNDWRYPETLSLQQPLYGPISSPLFPILINSTHPTTKPTASAKKFTMAPPRQRTAAIQDDSRSEASSGTREYPKPKSRRPAKDKSITSAPVEQDEPRVRNPKIKISFPPIPLLNLNQISIPSSNRPQLPWADLPLEILHSYRHLHKLPTPSAFASDYSRIVLSQGVGLRSPTSLAARRAQSSRSDSLRRGQDRVSKDQFALVVRRHFNSAGLSEQETIARFLYTVREERRGRQFRLRFQP</sequence>
<evidence type="ECO:0000256" key="1">
    <source>
        <dbReference type="ARBA" id="ARBA00004123"/>
    </source>
</evidence>
<keyword evidence="3" id="KW-0678">Repressor</keyword>